<dbReference type="Pfam" id="PF07183">
    <property type="entry name" value="DUF1403"/>
    <property type="match status" value="1"/>
</dbReference>
<evidence type="ECO:0008006" key="3">
    <source>
        <dbReference type="Google" id="ProtNLM"/>
    </source>
</evidence>
<proteinExistence type="predicted"/>
<reference evidence="1 2" key="1">
    <citation type="submission" date="2018-04" db="EMBL/GenBank/DDBJ databases">
        <title>Complete genome sequence of the nitrogen-fixing bacterium Azospirillum humicireducens type strain SgZ-5.</title>
        <authorList>
            <person name="Yu Z."/>
        </authorList>
    </citation>
    <scope>NUCLEOTIDE SEQUENCE [LARGE SCALE GENOMIC DNA]</scope>
    <source>
        <strain evidence="1 2">SgZ-5</strain>
        <plasmid evidence="1 2">pYZ4</plasmid>
    </source>
</reference>
<keyword evidence="2" id="KW-1185">Reference proteome</keyword>
<keyword evidence="1" id="KW-0614">Plasmid</keyword>
<dbReference type="EMBL" id="CP028905">
    <property type="protein sequence ID" value="AWB07993.1"/>
    <property type="molecule type" value="Genomic_DNA"/>
</dbReference>
<dbReference type="OrthoDB" id="7865302at2"/>
<evidence type="ECO:0000313" key="1">
    <source>
        <dbReference type="EMBL" id="AWB07993.1"/>
    </source>
</evidence>
<protein>
    <recommendedName>
        <fullName evidence="3">DUF1403 domain-containing protein</fullName>
    </recommendedName>
</protein>
<organism evidence="1 2">
    <name type="scientific">Azospirillum humicireducens</name>
    <dbReference type="NCBI Taxonomy" id="1226968"/>
    <lineage>
        <taxon>Bacteria</taxon>
        <taxon>Pseudomonadati</taxon>
        <taxon>Pseudomonadota</taxon>
        <taxon>Alphaproteobacteria</taxon>
        <taxon>Rhodospirillales</taxon>
        <taxon>Azospirillaceae</taxon>
        <taxon>Azospirillum</taxon>
    </lineage>
</organism>
<name>A0A2R4VU79_9PROT</name>
<dbReference type="InterPro" id="IPR009843">
    <property type="entry name" value="DUF1403"/>
</dbReference>
<accession>A0A2R4VU79</accession>
<sequence>MPPPELSPAAAILPLHLPAWAIRSLPERSGADHAVPAGPAHIGAALAVLDAAVASAAPHAGAWVNRLAFMAAAVAVARSGRPEDEAALRDLVAVSPAQPAGPAAPVLGAYLWLAAGPPGPRWGELPNLIAGLGARTDGLPDVLTQALATAADLSCPLAAAATALQAVLAVRPDRRALAAWAADVVLARWLGWPSGLPLVTLGLPQGHVGLAELAAAQDGAGLAGAVLRGSARALDRFALLGHRAAVLQAVRPRLRARAAGQVVDRLLARDALSVAGVRDLIAERAARRLFDRLVALGVVRELTGRTTARLYGL</sequence>
<dbReference type="RefSeq" id="WP_108548268.1">
    <property type="nucleotide sequence ID" value="NZ_CP028905.1"/>
</dbReference>
<dbReference type="AlphaFoldDB" id="A0A2R4VU79"/>
<dbReference type="KEGG" id="ahu:A6A40_23360"/>
<dbReference type="Proteomes" id="UP000077405">
    <property type="component" value="Plasmid pYZ4"/>
</dbReference>
<evidence type="ECO:0000313" key="2">
    <source>
        <dbReference type="Proteomes" id="UP000077405"/>
    </source>
</evidence>
<gene>
    <name evidence="1" type="ORF">A6A40_23360</name>
</gene>
<geneLocation type="plasmid" evidence="1 2">
    <name>pYZ4</name>
</geneLocation>